<reference evidence="1 2" key="1">
    <citation type="submission" date="2020-08" db="EMBL/GenBank/DDBJ databases">
        <title>Sphingobacterium sp. DN04309 isolated from aquaculture water.</title>
        <authorList>
            <person name="Zhang M."/>
        </authorList>
    </citation>
    <scope>NUCLEOTIDE SEQUENCE [LARGE SCALE GENOMIC DNA]</scope>
    <source>
        <strain evidence="1 2">DN04309</strain>
    </source>
</reference>
<organism evidence="1 2">
    <name type="scientific">Sphingobacterium litopenaei</name>
    <dbReference type="NCBI Taxonomy" id="2763500"/>
    <lineage>
        <taxon>Bacteria</taxon>
        <taxon>Pseudomonadati</taxon>
        <taxon>Bacteroidota</taxon>
        <taxon>Sphingobacteriia</taxon>
        <taxon>Sphingobacteriales</taxon>
        <taxon>Sphingobacteriaceae</taxon>
        <taxon>Sphingobacterium</taxon>
    </lineage>
</organism>
<dbReference type="RefSeq" id="WP_190302637.1">
    <property type="nucleotide sequence ID" value="NZ_JACOIJ010000029.1"/>
</dbReference>
<dbReference type="Proteomes" id="UP000651271">
    <property type="component" value="Unassembled WGS sequence"/>
</dbReference>
<accession>A0ABR7YGV2</accession>
<evidence type="ECO:0000313" key="1">
    <source>
        <dbReference type="EMBL" id="MBD1430501.1"/>
    </source>
</evidence>
<gene>
    <name evidence="1" type="ORF">H8B04_13170</name>
</gene>
<proteinExistence type="predicted"/>
<dbReference type="PROSITE" id="PS51257">
    <property type="entry name" value="PROKAR_LIPOPROTEIN"/>
    <property type="match status" value="1"/>
</dbReference>
<dbReference type="EMBL" id="JACOIJ010000029">
    <property type="protein sequence ID" value="MBD1430501.1"/>
    <property type="molecule type" value="Genomic_DNA"/>
</dbReference>
<protein>
    <submittedName>
        <fullName evidence="1">Uncharacterized protein</fullName>
    </submittedName>
</protein>
<comment type="caution">
    <text evidence="1">The sequence shown here is derived from an EMBL/GenBank/DDBJ whole genome shotgun (WGS) entry which is preliminary data.</text>
</comment>
<name>A0ABR7YGV2_9SPHI</name>
<keyword evidence="2" id="KW-1185">Reference proteome</keyword>
<sequence>MKTKLNSKLFALVACATITFSSCKNETESVSLLANPSAVGFADLRKNALADITLSKAFKAEDGITFETDKGTEVRISPNCLRDNIGNVVTGDVNLSFVEMYDRGNMTATNKPLMGKNSTGELLPLVTGGQFNIEVTKGNQKLRSGCPFFVDIPATLTGGIDQDMKLWRGNIDEEGELAWDEVKRDAGGQGKEAGINVNTEAATYQVWASEFGWTNVDRFYNDARPKTQIKVTVPAQYNMSNAAVYLSYEGERNVLARLDTYDSVEKFFSEHYGYIPVGLNLHVIFTSESNGLLVYAIKKVTIVDNGVINISETDLEITSKTNLVNIINNLN</sequence>
<evidence type="ECO:0000313" key="2">
    <source>
        <dbReference type="Proteomes" id="UP000651271"/>
    </source>
</evidence>